<evidence type="ECO:0000313" key="6">
    <source>
        <dbReference type="EMBL" id="AFM24078.1"/>
    </source>
</evidence>
<dbReference type="eggNOG" id="COG1022">
    <property type="taxonomic scope" value="Bacteria"/>
</dbReference>
<evidence type="ECO:0000313" key="7">
    <source>
        <dbReference type="Proteomes" id="UP000006055"/>
    </source>
</evidence>
<comment type="catalytic activity">
    <reaction evidence="4">
        <text>a long-chain fatty acid + ATP + CoA = a long-chain fatty acyl-CoA + AMP + diphosphate</text>
        <dbReference type="Rhea" id="RHEA:15421"/>
        <dbReference type="ChEBI" id="CHEBI:30616"/>
        <dbReference type="ChEBI" id="CHEBI:33019"/>
        <dbReference type="ChEBI" id="CHEBI:57287"/>
        <dbReference type="ChEBI" id="CHEBI:57560"/>
        <dbReference type="ChEBI" id="CHEBI:83139"/>
        <dbReference type="ChEBI" id="CHEBI:456215"/>
        <dbReference type="EC" id="6.2.1.3"/>
    </reaction>
    <physiologicalReaction direction="left-to-right" evidence="4">
        <dbReference type="Rhea" id="RHEA:15422"/>
    </physiologicalReaction>
</comment>
<dbReference type="AlphaFoldDB" id="I4C3D7"/>
<gene>
    <name evidence="6" type="ordered locus">Desti_1366</name>
</gene>
<proteinExistence type="predicted"/>
<dbReference type="PROSITE" id="PS00455">
    <property type="entry name" value="AMP_BINDING"/>
    <property type="match status" value="1"/>
</dbReference>
<dbReference type="HOGENOM" id="CLU_000022_45_5_7"/>
<dbReference type="OrthoDB" id="9803968at2"/>
<evidence type="ECO:0000256" key="4">
    <source>
        <dbReference type="ARBA" id="ARBA00024484"/>
    </source>
</evidence>
<dbReference type="InterPro" id="IPR020845">
    <property type="entry name" value="AMP-binding_CS"/>
</dbReference>
<keyword evidence="3" id="KW-0443">Lipid metabolism</keyword>
<reference evidence="7" key="1">
    <citation type="submission" date="2012-06" db="EMBL/GenBank/DDBJ databases">
        <title>Complete sequence of chromosome of Desulfomonile tiedjei DSM 6799.</title>
        <authorList>
            <person name="Lucas S."/>
            <person name="Copeland A."/>
            <person name="Lapidus A."/>
            <person name="Glavina del Rio T."/>
            <person name="Dalin E."/>
            <person name="Tice H."/>
            <person name="Bruce D."/>
            <person name="Goodwin L."/>
            <person name="Pitluck S."/>
            <person name="Peters L."/>
            <person name="Ovchinnikova G."/>
            <person name="Zeytun A."/>
            <person name="Lu M."/>
            <person name="Kyrpides N."/>
            <person name="Mavromatis K."/>
            <person name="Ivanova N."/>
            <person name="Brettin T."/>
            <person name="Detter J.C."/>
            <person name="Han C."/>
            <person name="Larimer F."/>
            <person name="Land M."/>
            <person name="Hauser L."/>
            <person name="Markowitz V."/>
            <person name="Cheng J.-F."/>
            <person name="Hugenholtz P."/>
            <person name="Woyke T."/>
            <person name="Wu D."/>
            <person name="Spring S."/>
            <person name="Schroeder M."/>
            <person name="Brambilla E."/>
            <person name="Klenk H.-P."/>
            <person name="Eisen J.A."/>
        </authorList>
    </citation>
    <scope>NUCLEOTIDE SEQUENCE [LARGE SCALE GENOMIC DNA]</scope>
    <source>
        <strain evidence="7">ATCC 49306 / DSM 6799 / DCB-1</strain>
    </source>
</reference>
<keyword evidence="7" id="KW-1185">Reference proteome</keyword>
<evidence type="ECO:0000256" key="3">
    <source>
        <dbReference type="ARBA" id="ARBA00023098"/>
    </source>
</evidence>
<organism evidence="6 7">
    <name type="scientific">Desulfomonile tiedjei (strain ATCC 49306 / DSM 6799 / DCB-1)</name>
    <dbReference type="NCBI Taxonomy" id="706587"/>
    <lineage>
        <taxon>Bacteria</taxon>
        <taxon>Pseudomonadati</taxon>
        <taxon>Thermodesulfobacteriota</taxon>
        <taxon>Desulfomonilia</taxon>
        <taxon>Desulfomonilales</taxon>
        <taxon>Desulfomonilaceae</taxon>
        <taxon>Desulfomonile</taxon>
    </lineage>
</organism>
<feature type="domain" description="AMP-dependent synthetase/ligase" evidence="5">
    <location>
        <begin position="17"/>
        <end position="428"/>
    </location>
</feature>
<keyword evidence="2" id="KW-0276">Fatty acid metabolism</keyword>
<sequence length="598" mass="67492">MSDNTIPKLFLKNRDIYRDRVALREKDLGIWQRTSWNEYWEHVKNFALGLKVLGLNAGDKISILGDNCREWLYADLAAQGSSAVSVGIYPTNVAAQVKYILENSESSFVVARDQEQVDKVLEVKHQLPLLKNIVVVDMKGLRRYSDPMIVSFSDVESLGKDLDAKHPGLFEDMVRATQPEGVAILVYTSGTTGAPKGAMLTHKNMLSMIAGVSQILNFRDTDSFVSALPLCHIAERMFSLIFPMWAGCTVNFAESVETLQQDLAEISPTAFLSVPRIWEKMHSSVVIRMKESVFFKQWVYKWMFGIGERVADYRLSGKPLPAAWKLLNGIAYWMLFRPLKNHLGLLEARICVSGAAPISPELVRFYIAIGVPIREAYGMTECTGISCLPRTNEPKIGWVGPPIPGIEMKLADDGEIMQRGDSVFVGYYGKPEATSEIMDDGWLRTGDVGEFDEQGNLRITDRKKDVIITAAGKNISPSEIENSLKFSPYIKEAVVIGDRRKYLSCLIQLEYENVAHWAQENRIAYTNYKSLANHPEVQKLIQGEVATSNKNFARVETIKKFTILDKELDQDDEELTATMKVKRSVVERKYKDLIDKMY</sequence>
<dbReference type="InterPro" id="IPR045851">
    <property type="entry name" value="AMP-bd_C_sf"/>
</dbReference>
<dbReference type="KEGG" id="dti:Desti_1366"/>
<dbReference type="STRING" id="706587.Desti_1366"/>
<dbReference type="PATRIC" id="fig|706587.4.peg.1568"/>
<dbReference type="Proteomes" id="UP000006055">
    <property type="component" value="Chromosome"/>
</dbReference>
<evidence type="ECO:0000256" key="1">
    <source>
        <dbReference type="ARBA" id="ARBA00022598"/>
    </source>
</evidence>
<dbReference type="Pfam" id="PF23562">
    <property type="entry name" value="AMP-binding_C_3"/>
    <property type="match status" value="1"/>
</dbReference>
<evidence type="ECO:0000256" key="2">
    <source>
        <dbReference type="ARBA" id="ARBA00022832"/>
    </source>
</evidence>
<dbReference type="GO" id="GO:0004467">
    <property type="term" value="F:long-chain fatty acid-CoA ligase activity"/>
    <property type="evidence" value="ECO:0007669"/>
    <property type="project" value="UniProtKB-EC"/>
</dbReference>
<dbReference type="Gene3D" id="3.40.50.12780">
    <property type="entry name" value="N-terminal domain of ligase-like"/>
    <property type="match status" value="1"/>
</dbReference>
<dbReference type="SUPFAM" id="SSF56801">
    <property type="entry name" value="Acetyl-CoA synthetase-like"/>
    <property type="match status" value="1"/>
</dbReference>
<keyword evidence="1" id="KW-0436">Ligase</keyword>
<evidence type="ECO:0000259" key="5">
    <source>
        <dbReference type="Pfam" id="PF00501"/>
    </source>
</evidence>
<dbReference type="PANTHER" id="PTHR43272">
    <property type="entry name" value="LONG-CHAIN-FATTY-ACID--COA LIGASE"/>
    <property type="match status" value="1"/>
</dbReference>
<dbReference type="RefSeq" id="WP_014809229.1">
    <property type="nucleotide sequence ID" value="NC_018025.1"/>
</dbReference>
<protein>
    <submittedName>
        <fullName evidence="6">AMP-forming long-chain acyl-CoA synthetase</fullName>
    </submittedName>
</protein>
<accession>I4C3D7</accession>
<dbReference type="Gene3D" id="3.30.300.30">
    <property type="match status" value="1"/>
</dbReference>
<dbReference type="GO" id="GO:0016020">
    <property type="term" value="C:membrane"/>
    <property type="evidence" value="ECO:0007669"/>
    <property type="project" value="TreeGrafter"/>
</dbReference>
<dbReference type="Pfam" id="PF00501">
    <property type="entry name" value="AMP-binding"/>
    <property type="match status" value="1"/>
</dbReference>
<dbReference type="InterPro" id="IPR000873">
    <property type="entry name" value="AMP-dep_synth/lig_dom"/>
</dbReference>
<dbReference type="InterPro" id="IPR042099">
    <property type="entry name" value="ANL_N_sf"/>
</dbReference>
<dbReference type="PANTHER" id="PTHR43272:SF32">
    <property type="entry name" value="AMP-DEPENDENT SYNTHETASE_LIGASE DOMAIN-CONTAINING PROTEIN"/>
    <property type="match status" value="1"/>
</dbReference>
<name>I4C3D7_DESTA</name>
<dbReference type="EMBL" id="CP003360">
    <property type="protein sequence ID" value="AFM24078.1"/>
    <property type="molecule type" value="Genomic_DNA"/>
</dbReference>